<dbReference type="GO" id="GO:0031124">
    <property type="term" value="P:mRNA 3'-end processing"/>
    <property type="evidence" value="ECO:0007669"/>
    <property type="project" value="InterPro"/>
</dbReference>
<feature type="compositionally biased region" description="Basic residues" evidence="2">
    <location>
        <begin position="1"/>
        <end position="12"/>
    </location>
</feature>
<feature type="coiled-coil region" evidence="1">
    <location>
        <begin position="712"/>
        <end position="739"/>
    </location>
</feature>
<feature type="region of interest" description="Disordered" evidence="2">
    <location>
        <begin position="137"/>
        <end position="315"/>
    </location>
</feature>
<dbReference type="RefSeq" id="XP_033241831.1">
    <property type="nucleotide sequence ID" value="XM_033385940.1"/>
</dbReference>
<evidence type="ECO:0000313" key="5">
    <source>
        <dbReference type="RefSeq" id="XP_033241831.1"/>
    </source>
</evidence>
<dbReference type="SMART" id="SM00596">
    <property type="entry name" value="PRE_C2HC"/>
    <property type="match status" value="1"/>
</dbReference>
<dbReference type="KEGG" id="dpo:117185663"/>
<feature type="region of interest" description="Disordered" evidence="2">
    <location>
        <begin position="361"/>
        <end position="403"/>
    </location>
</feature>
<dbReference type="PANTHER" id="PTHR22836:SF0">
    <property type="entry name" value="PRE-MRNA 3' END PROCESSING PROTEIN WDR33"/>
    <property type="match status" value="1"/>
</dbReference>
<feature type="compositionally biased region" description="Polar residues" evidence="2">
    <location>
        <begin position="666"/>
        <end position="679"/>
    </location>
</feature>
<feature type="domain" description="Pre-C2HC" evidence="3">
    <location>
        <begin position="464"/>
        <end position="535"/>
    </location>
</feature>
<keyword evidence="1" id="KW-0175">Coiled coil</keyword>
<sequence length="813" mass="89259">MTKGMARRGSNRRHSDGGRAARRGALAAAAAANNINTNTANSSSSSRALGAGANTNTNAPANTERRRHSHPPCEYPATAMADISTATATPPSSPVKTAAPILAMPLHSRLHSGEQFCFRQCQEEVAQRWEAAASAASAAPIPTKIPTANPATPPNPKNPPNQKGKADRTPLSLPLFPPLTLSNIQNRSGVTGEGEDGGEPANRRAGAERQIGQRAATHTHTNGSNLLRVELGSSSSSGSIRAIAQPAHIQRQTATNTQPQTEPQSQPIPATPKRRRALIDSGSDDEDVAETKQARRRGRHHHHHQQWLPIKRPIKKRQTMEELEAIVQEQLRQHELRQQQQRQHKQKTNTANTNTVAAPASLPQSAQPAHAPAPASASATTNTNNDNINTNNDANAITNTNTNTVTATNTSTIATTNTNTTTATPNTHTLAIANDIRHGEFGHQPVEDRGLRILIRGLPHSTPSVWFRDCMQAEGYTVRYSRAITDRFDRSRQFNLFEAEIAPKPDRGQFDVLKLRRLGGRPVTVERLGVSRDPAQCHRCQVFGHTRAYCRRAAVCMKCAGGHLTAECSKPRAANPKCANCQGAHISSYKGCPSFKAARQRLLAHRVAREEERRRQQPQPSQQQHQPIQRRQQQPHLQPFPNRQQQRQHQPDRQHRQQHRYGDQHPQPSTRGRQYQRVQPMQPIPDRAPTPRQHQQQQRPAAQCDGSCAHNLKRYAGKIRELEEKLAAITTQLTNLLQARDESTGGVPLLRTTAAAAASTQPSPRPAPNTHHDAAAISDSESDMDCAAIDDEDDDEWTDHDPFDEVDGLGGAY</sequence>
<dbReference type="InterPro" id="IPR006579">
    <property type="entry name" value="Pre_C2HC_dom"/>
</dbReference>
<dbReference type="InterPro" id="IPR045245">
    <property type="entry name" value="Pfs2-like"/>
</dbReference>
<feature type="compositionally biased region" description="Basic residues" evidence="2">
    <location>
        <begin position="294"/>
        <end position="305"/>
    </location>
</feature>
<gene>
    <name evidence="5" type="primary">LOC117185663</name>
</gene>
<dbReference type="GO" id="GO:0005847">
    <property type="term" value="C:mRNA cleavage and polyadenylation specificity factor complex"/>
    <property type="evidence" value="ECO:0007669"/>
    <property type="project" value="TreeGrafter"/>
</dbReference>
<reference evidence="5" key="2">
    <citation type="submission" date="2025-08" db="UniProtKB">
        <authorList>
            <consortium name="RefSeq"/>
        </authorList>
    </citation>
    <scope>IDENTIFICATION</scope>
    <source>
        <strain evidence="5">MV-25-SWS-2005</strain>
        <tissue evidence="5">Whole body</tissue>
    </source>
</reference>
<feature type="compositionally biased region" description="Acidic residues" evidence="2">
    <location>
        <begin position="780"/>
        <end position="807"/>
    </location>
</feature>
<keyword evidence="4" id="KW-1185">Reference proteome</keyword>
<feature type="compositionally biased region" description="Low complexity" evidence="2">
    <location>
        <begin position="690"/>
        <end position="703"/>
    </location>
</feature>
<dbReference type="Proteomes" id="UP000001819">
    <property type="component" value="Chromosome 2"/>
</dbReference>
<evidence type="ECO:0000256" key="2">
    <source>
        <dbReference type="SAM" id="MobiDB-lite"/>
    </source>
</evidence>
<feature type="compositionally biased region" description="Polar residues" evidence="2">
    <location>
        <begin position="216"/>
        <end position="225"/>
    </location>
</feature>
<reference evidence="4" key="1">
    <citation type="submission" date="2024-06" db="UniProtKB">
        <authorList>
            <consortium name="RefSeq"/>
        </authorList>
    </citation>
    <scope>NUCLEOTIDE SEQUENCE [LARGE SCALE GENOMIC DNA]</scope>
    <source>
        <strain evidence="4">MV2-25</strain>
    </source>
</reference>
<feature type="compositionally biased region" description="Low complexity" evidence="2">
    <location>
        <begin position="617"/>
        <end position="648"/>
    </location>
</feature>
<dbReference type="AlphaFoldDB" id="A0A6I8WEH9"/>
<dbReference type="Pfam" id="PF07530">
    <property type="entry name" value="PRE_C2HC"/>
    <property type="match status" value="1"/>
</dbReference>
<feature type="compositionally biased region" description="Basic and acidic residues" evidence="2">
    <location>
        <begin position="649"/>
        <end position="663"/>
    </location>
</feature>
<feature type="compositionally biased region" description="Low complexity" evidence="2">
    <location>
        <begin position="137"/>
        <end position="150"/>
    </location>
</feature>
<feature type="compositionally biased region" description="Low complexity" evidence="2">
    <location>
        <begin position="169"/>
        <end position="182"/>
    </location>
</feature>
<feature type="compositionally biased region" description="Low complexity" evidence="2">
    <location>
        <begin position="23"/>
        <end position="62"/>
    </location>
</feature>
<dbReference type="PANTHER" id="PTHR22836">
    <property type="entry name" value="WD40 REPEAT PROTEIN"/>
    <property type="match status" value="1"/>
</dbReference>
<evidence type="ECO:0000259" key="3">
    <source>
        <dbReference type="SMART" id="SM00596"/>
    </source>
</evidence>
<dbReference type="InParanoid" id="A0A6I8WEH9"/>
<name>A0A6I8WEH9_DROPS</name>
<feature type="region of interest" description="Disordered" evidence="2">
    <location>
        <begin position="1"/>
        <end position="76"/>
    </location>
</feature>
<accession>A0A6I8WEH9</accession>
<evidence type="ECO:0000313" key="4">
    <source>
        <dbReference type="Proteomes" id="UP000001819"/>
    </source>
</evidence>
<organism evidence="4 5">
    <name type="scientific">Drosophila pseudoobscura pseudoobscura</name>
    <name type="common">Fruit fly</name>
    <dbReference type="NCBI Taxonomy" id="46245"/>
    <lineage>
        <taxon>Eukaryota</taxon>
        <taxon>Metazoa</taxon>
        <taxon>Ecdysozoa</taxon>
        <taxon>Arthropoda</taxon>
        <taxon>Hexapoda</taxon>
        <taxon>Insecta</taxon>
        <taxon>Pterygota</taxon>
        <taxon>Neoptera</taxon>
        <taxon>Endopterygota</taxon>
        <taxon>Diptera</taxon>
        <taxon>Brachycera</taxon>
        <taxon>Muscomorpha</taxon>
        <taxon>Ephydroidea</taxon>
        <taxon>Drosophilidae</taxon>
        <taxon>Drosophila</taxon>
        <taxon>Sophophora</taxon>
    </lineage>
</organism>
<feature type="compositionally biased region" description="Polar residues" evidence="2">
    <location>
        <begin position="250"/>
        <end position="268"/>
    </location>
</feature>
<proteinExistence type="predicted"/>
<protein>
    <recommendedName>
        <fullName evidence="3">Pre-C2HC domain-containing protein</fullName>
    </recommendedName>
</protein>
<dbReference type="ExpressionAtlas" id="A0A6I8WEH9">
    <property type="expression patterns" value="baseline"/>
</dbReference>
<evidence type="ECO:0000256" key="1">
    <source>
        <dbReference type="SAM" id="Coils"/>
    </source>
</evidence>
<feature type="region of interest" description="Disordered" evidence="2">
    <location>
        <begin position="754"/>
        <end position="813"/>
    </location>
</feature>
<feature type="region of interest" description="Disordered" evidence="2">
    <location>
        <begin position="608"/>
        <end position="705"/>
    </location>
</feature>